<organism evidence="1">
    <name type="scientific">freshwater metagenome</name>
    <dbReference type="NCBI Taxonomy" id="449393"/>
    <lineage>
        <taxon>unclassified sequences</taxon>
        <taxon>metagenomes</taxon>
        <taxon>ecological metagenomes</taxon>
    </lineage>
</organism>
<evidence type="ECO:0000313" key="1">
    <source>
        <dbReference type="EMBL" id="CAB4788875.1"/>
    </source>
</evidence>
<dbReference type="EMBL" id="CAEZZV010000206">
    <property type="protein sequence ID" value="CAB4788875.1"/>
    <property type="molecule type" value="Genomic_DNA"/>
</dbReference>
<name>A0A6J6WYN4_9ZZZZ</name>
<dbReference type="AlphaFoldDB" id="A0A6J6WYN4"/>
<gene>
    <name evidence="1" type="ORF">UFOPK2921_01310</name>
</gene>
<protein>
    <submittedName>
        <fullName evidence="1">Unannotated protein</fullName>
    </submittedName>
</protein>
<sequence>MLAATGSTMTAATVSSISGITLYGATMVLATASGGTPAVPGRPSVATPLPPAARRASVAPWKLPLKIIIFARPVSPRASRTTVEVASVPEFIKRTRSHDGTRSLIASANFISRGVGAPKEVPSTAASRKAAVIAGCAWPRMTAP</sequence>
<reference evidence="1" key="1">
    <citation type="submission" date="2020-05" db="EMBL/GenBank/DDBJ databases">
        <authorList>
            <person name="Chiriac C."/>
            <person name="Salcher M."/>
            <person name="Ghai R."/>
            <person name="Kavagutti S V."/>
        </authorList>
    </citation>
    <scope>NUCLEOTIDE SEQUENCE</scope>
</reference>
<proteinExistence type="predicted"/>
<accession>A0A6J6WYN4</accession>